<dbReference type="Pfam" id="PF22752">
    <property type="entry name" value="DUF488-N3i"/>
    <property type="match status" value="1"/>
</dbReference>
<gene>
    <name evidence="1" type="ORF">EBN03_04505</name>
</gene>
<name>A0A3M2LDM7_9NOCA</name>
<comment type="caution">
    <text evidence="1">The sequence shown here is derived from an EMBL/GenBank/DDBJ whole genome shotgun (WGS) entry which is preliminary data.</text>
</comment>
<organism evidence="1 2">
    <name type="scientific">Nocardia stercoris</name>
    <dbReference type="NCBI Taxonomy" id="2483361"/>
    <lineage>
        <taxon>Bacteria</taxon>
        <taxon>Bacillati</taxon>
        <taxon>Actinomycetota</taxon>
        <taxon>Actinomycetes</taxon>
        <taxon>Mycobacteriales</taxon>
        <taxon>Nocardiaceae</taxon>
        <taxon>Nocardia</taxon>
    </lineage>
</organism>
<dbReference type="RefSeq" id="WP_122186491.1">
    <property type="nucleotide sequence ID" value="NZ_RFFH01000001.1"/>
</dbReference>
<keyword evidence="2" id="KW-1185">Reference proteome</keyword>
<dbReference type="PANTHER" id="PTHR36849:SF1">
    <property type="entry name" value="CYTOPLASMIC PROTEIN"/>
    <property type="match status" value="1"/>
</dbReference>
<dbReference type="OrthoDB" id="9790745at2"/>
<proteinExistence type="predicted"/>
<protein>
    <submittedName>
        <fullName evidence="1">DUF488 family protein</fullName>
    </submittedName>
</protein>
<reference evidence="1 2" key="1">
    <citation type="submission" date="2018-10" db="EMBL/GenBank/DDBJ databases">
        <title>Isolation from cow dung.</title>
        <authorList>
            <person name="Ling L."/>
        </authorList>
    </citation>
    <scope>NUCLEOTIDE SEQUENCE [LARGE SCALE GENOMIC DNA]</scope>
    <source>
        <strain evidence="1 2">NEAU-LL90</strain>
    </source>
</reference>
<evidence type="ECO:0000313" key="2">
    <source>
        <dbReference type="Proteomes" id="UP000279275"/>
    </source>
</evidence>
<accession>A0A3M2LDM7</accession>
<sequence length="123" mass="14035">MTERVRYRRAYDLVHPDDGARILVDRLWPRGIRKETLDLTAWLRDIAPSPELRKWYGHQPDLFPEFRRRYLAELTDADHAAAADQLREYAERGPVTLLTGSKAVDISDAAVLAEWLTGSSSAS</sequence>
<dbReference type="AlphaFoldDB" id="A0A3M2LDM7"/>
<dbReference type="InterPro" id="IPR052552">
    <property type="entry name" value="YeaO-like"/>
</dbReference>
<dbReference type="Proteomes" id="UP000279275">
    <property type="component" value="Unassembled WGS sequence"/>
</dbReference>
<evidence type="ECO:0000313" key="1">
    <source>
        <dbReference type="EMBL" id="RMI35514.1"/>
    </source>
</evidence>
<dbReference type="EMBL" id="RFFH01000001">
    <property type="protein sequence ID" value="RMI35514.1"/>
    <property type="molecule type" value="Genomic_DNA"/>
</dbReference>
<dbReference type="PANTHER" id="PTHR36849">
    <property type="entry name" value="CYTOPLASMIC PROTEIN-RELATED"/>
    <property type="match status" value="1"/>
</dbReference>